<dbReference type="Pfam" id="PF13970">
    <property type="entry name" value="DUF4221"/>
    <property type="match status" value="1"/>
</dbReference>
<proteinExistence type="predicted"/>
<dbReference type="OrthoDB" id="826163at2"/>
<evidence type="ECO:0000313" key="1">
    <source>
        <dbReference type="EMBL" id="RZS96114.1"/>
    </source>
</evidence>
<organism evidence="1 2">
    <name type="scientific">Cecembia calidifontis</name>
    <dbReference type="NCBI Taxonomy" id="1187080"/>
    <lineage>
        <taxon>Bacteria</taxon>
        <taxon>Pseudomonadati</taxon>
        <taxon>Bacteroidota</taxon>
        <taxon>Cytophagia</taxon>
        <taxon>Cytophagales</taxon>
        <taxon>Cyclobacteriaceae</taxon>
        <taxon>Cecembia</taxon>
    </lineage>
</organism>
<comment type="caution">
    <text evidence="1">The sequence shown here is derived from an EMBL/GenBank/DDBJ whole genome shotgun (WGS) entry which is preliminary data.</text>
</comment>
<dbReference type="RefSeq" id="WP_130275114.1">
    <property type="nucleotide sequence ID" value="NZ_SGXG01000001.1"/>
</dbReference>
<name>A0A4Q7P7R3_9BACT</name>
<dbReference type="AlphaFoldDB" id="A0A4Q7P7R3"/>
<reference evidence="1 2" key="1">
    <citation type="submission" date="2019-02" db="EMBL/GenBank/DDBJ databases">
        <title>Genomic Encyclopedia of Archaeal and Bacterial Type Strains, Phase II (KMG-II): from individual species to whole genera.</title>
        <authorList>
            <person name="Goeker M."/>
        </authorList>
    </citation>
    <scope>NUCLEOTIDE SEQUENCE [LARGE SCALE GENOMIC DNA]</scope>
    <source>
        <strain evidence="1 2">DSM 21411</strain>
    </source>
</reference>
<dbReference type="EMBL" id="SGXG01000001">
    <property type="protein sequence ID" value="RZS96114.1"/>
    <property type="molecule type" value="Genomic_DNA"/>
</dbReference>
<protein>
    <submittedName>
        <fullName evidence="1">Uncharacterized protein DUF4221</fullName>
    </submittedName>
</protein>
<dbReference type="InterPro" id="IPR025316">
    <property type="entry name" value="DUF4221"/>
</dbReference>
<keyword evidence="2" id="KW-1185">Reference proteome</keyword>
<accession>A0A4Q7P7R3</accession>
<gene>
    <name evidence="1" type="ORF">BC751_1673</name>
</gene>
<dbReference type="Proteomes" id="UP000292209">
    <property type="component" value="Unassembled WGS sequence"/>
</dbReference>
<evidence type="ECO:0000313" key="2">
    <source>
        <dbReference type="Proteomes" id="UP000292209"/>
    </source>
</evidence>
<sequence>MKGVLVYVLVLIPLVACNPSPEAVSSEGFQLKDGYEINLDSYTSPVEEFFQYVTDWKGREMIAFHVRKANTIKLYDLKTGDLAEELKYSENGPNALPNIYDFHIHDQDHIFLNKRYHYKLYLVDSDLNIKNEFYFLDEDEKIDPNSGLPLSKDTFLPVFNHNRLFKSFGNHIVLTGSPDLDPDFTNYFDSDCLLVKVCQENKDIQRVTGYSQKLKGKAWGSFHAFLYTDFNPDENEYFLSYAADDEIYIKDLNFSKIGSFKTFPNKYKQILPIPSSARESEKSYLSHYNEQYIFGSVLYDKYRDLVYRIALEPNPDYGDVFVKDPLYKPRNMVVMAFDPDQDYKKVAEMRLVQSGKGVYLDRCFVNEKGLNITYVDLENEDKLYFKTFLVE</sequence>